<dbReference type="PANTHER" id="PTHR43228:SF1">
    <property type="entry name" value="TWO-COMPONENT RESPONSE REGULATOR ARR22"/>
    <property type="match status" value="1"/>
</dbReference>
<dbReference type="SUPFAM" id="SSF52172">
    <property type="entry name" value="CheY-like"/>
    <property type="match status" value="1"/>
</dbReference>
<reference evidence="3 4" key="1">
    <citation type="submission" date="2022-02" db="EMBL/GenBank/DDBJ databases">
        <title>Paenibacillus sp. MBLB1776 Whole Genome Shotgun Sequencing.</title>
        <authorList>
            <person name="Hwang C.Y."/>
            <person name="Cho E.-S."/>
            <person name="Seo M.-J."/>
        </authorList>
    </citation>
    <scope>NUCLEOTIDE SEQUENCE [LARGE SCALE GENOMIC DNA]</scope>
    <source>
        <strain evidence="3 4">MBLB1776</strain>
    </source>
</reference>
<evidence type="ECO:0000256" key="1">
    <source>
        <dbReference type="PROSITE-ProRule" id="PRU00169"/>
    </source>
</evidence>
<dbReference type="SMART" id="SM00448">
    <property type="entry name" value="REC"/>
    <property type="match status" value="1"/>
</dbReference>
<dbReference type="InterPro" id="IPR011006">
    <property type="entry name" value="CheY-like_superfamily"/>
</dbReference>
<feature type="domain" description="Response regulatory" evidence="2">
    <location>
        <begin position="20"/>
        <end position="137"/>
    </location>
</feature>
<dbReference type="Gene3D" id="3.40.50.2300">
    <property type="match status" value="1"/>
</dbReference>
<dbReference type="CDD" id="cd17546">
    <property type="entry name" value="REC_hyHK_CKI1_RcsC-like"/>
    <property type="match status" value="1"/>
</dbReference>
<dbReference type="Pfam" id="PF00072">
    <property type="entry name" value="Response_reg"/>
    <property type="match status" value="1"/>
</dbReference>
<dbReference type="Proteomes" id="UP001305702">
    <property type="component" value="Chromosome"/>
</dbReference>
<organism evidence="3 4">
    <name type="scientific">Paenibacillus aurantius</name>
    <dbReference type="NCBI Taxonomy" id="2918900"/>
    <lineage>
        <taxon>Bacteria</taxon>
        <taxon>Bacillati</taxon>
        <taxon>Bacillota</taxon>
        <taxon>Bacilli</taxon>
        <taxon>Bacillales</taxon>
        <taxon>Paenibacillaceae</taxon>
        <taxon>Paenibacillus</taxon>
    </lineage>
</organism>
<dbReference type="PANTHER" id="PTHR43228">
    <property type="entry name" value="TWO-COMPONENT RESPONSE REGULATOR"/>
    <property type="match status" value="1"/>
</dbReference>
<dbReference type="InterPro" id="IPR052048">
    <property type="entry name" value="ST_Response_Regulator"/>
</dbReference>
<dbReference type="EMBL" id="CP130318">
    <property type="protein sequence ID" value="WNQ09179.1"/>
    <property type="molecule type" value="Genomic_DNA"/>
</dbReference>
<protein>
    <submittedName>
        <fullName evidence="3">Response regulator</fullName>
    </submittedName>
</protein>
<gene>
    <name evidence="3" type="ORF">MJA45_16170</name>
</gene>
<dbReference type="GO" id="GO:0000160">
    <property type="term" value="P:phosphorelay signal transduction system"/>
    <property type="evidence" value="ECO:0007669"/>
    <property type="project" value="InterPro"/>
</dbReference>
<name>A0AA96RFN2_9BACL</name>
<keyword evidence="4" id="KW-1185">Reference proteome</keyword>
<accession>A0AA96RFN2</accession>
<keyword evidence="1" id="KW-0597">Phosphoprotein</keyword>
<sequence length="138" mass="15100">MKSIMQESLGTVAAEKKVLRILIGEEHEINQQVLSKIVQSLGCISEIAFSAAELVETCSKEPFDYVLLDLELLSRNSLTVAEIVQAARLGNPSVSLVVLTSDPGYADKQKCLSAGAVDYVEKPLRRERIQKILVNGDL</sequence>
<dbReference type="PROSITE" id="PS50110">
    <property type="entry name" value="RESPONSE_REGULATORY"/>
    <property type="match status" value="1"/>
</dbReference>
<dbReference type="KEGG" id="paun:MJA45_16170"/>
<evidence type="ECO:0000313" key="3">
    <source>
        <dbReference type="EMBL" id="WNQ09179.1"/>
    </source>
</evidence>
<proteinExistence type="predicted"/>
<evidence type="ECO:0000313" key="4">
    <source>
        <dbReference type="Proteomes" id="UP001305702"/>
    </source>
</evidence>
<feature type="modified residue" description="4-aspartylphosphate" evidence="1">
    <location>
        <position position="69"/>
    </location>
</feature>
<evidence type="ECO:0000259" key="2">
    <source>
        <dbReference type="PROSITE" id="PS50110"/>
    </source>
</evidence>
<dbReference type="InterPro" id="IPR001789">
    <property type="entry name" value="Sig_transdc_resp-reg_receiver"/>
</dbReference>
<dbReference type="AlphaFoldDB" id="A0AA96RFN2"/>
<dbReference type="RefSeq" id="WP_315602948.1">
    <property type="nucleotide sequence ID" value="NZ_CP130318.1"/>
</dbReference>